<dbReference type="PROSITE" id="PS50937">
    <property type="entry name" value="HTH_MERR_2"/>
    <property type="match status" value="1"/>
</dbReference>
<proteinExistence type="predicted"/>
<name>A0A1R4J026_9MICO</name>
<dbReference type="InterPro" id="IPR000551">
    <property type="entry name" value="MerR-type_HTH_dom"/>
</dbReference>
<keyword evidence="1" id="KW-0238">DNA-binding</keyword>
<dbReference type="PANTHER" id="PTHR30204">
    <property type="entry name" value="REDOX-CYCLING DRUG-SENSING TRANSCRIPTIONAL ACTIVATOR SOXR"/>
    <property type="match status" value="1"/>
</dbReference>
<evidence type="ECO:0000313" key="4">
    <source>
        <dbReference type="EMBL" id="SJN25339.1"/>
    </source>
</evidence>
<protein>
    <submittedName>
        <fullName evidence="4">Transcriptional regulator, MerR family</fullName>
    </submittedName>
</protein>
<gene>
    <name evidence="4" type="ORF">FM119_04625</name>
</gene>
<dbReference type="GO" id="GO:0003700">
    <property type="term" value="F:DNA-binding transcription factor activity"/>
    <property type="evidence" value="ECO:0007669"/>
    <property type="project" value="InterPro"/>
</dbReference>
<dbReference type="SUPFAM" id="SSF46955">
    <property type="entry name" value="Putative DNA-binding domain"/>
    <property type="match status" value="1"/>
</dbReference>
<dbReference type="EMBL" id="FUKR01000024">
    <property type="protein sequence ID" value="SJN25339.1"/>
    <property type="molecule type" value="Genomic_DNA"/>
</dbReference>
<evidence type="ECO:0000259" key="3">
    <source>
        <dbReference type="PROSITE" id="PS50937"/>
    </source>
</evidence>
<feature type="region of interest" description="Disordered" evidence="2">
    <location>
        <begin position="118"/>
        <end position="150"/>
    </location>
</feature>
<dbReference type="OrthoDB" id="9802039at2"/>
<dbReference type="RefSeq" id="WP_087136513.1">
    <property type="nucleotide sequence ID" value="NZ_FUKR01000024.1"/>
</dbReference>
<evidence type="ECO:0000313" key="5">
    <source>
        <dbReference type="Proteomes" id="UP000196778"/>
    </source>
</evidence>
<sequence>MRIGELADRTGSSPRLLRYYEEQGLLSSGRDANGYRVYGDGAAGRVQQIRGLLESGIPTRIIRDMLPCLRAGELLLDTPSPDALRRLTEVKEALERRIACLSRNHAAISAYLAASVEGDGGDPHRVDSDENGEQGLRSAREPTVVGVEAH</sequence>
<dbReference type="CDD" id="cd01282">
    <property type="entry name" value="HTH_MerR-like_sg3"/>
    <property type="match status" value="1"/>
</dbReference>
<evidence type="ECO:0000256" key="2">
    <source>
        <dbReference type="SAM" id="MobiDB-lite"/>
    </source>
</evidence>
<organism evidence="4 5">
    <name type="scientific">Mycetocola reblochoni REB411</name>
    <dbReference type="NCBI Taxonomy" id="1255698"/>
    <lineage>
        <taxon>Bacteria</taxon>
        <taxon>Bacillati</taxon>
        <taxon>Actinomycetota</taxon>
        <taxon>Actinomycetes</taxon>
        <taxon>Micrococcales</taxon>
        <taxon>Microbacteriaceae</taxon>
        <taxon>Mycetocola</taxon>
    </lineage>
</organism>
<keyword evidence="5" id="KW-1185">Reference proteome</keyword>
<accession>A0A1R4J026</accession>
<reference evidence="5" key="1">
    <citation type="submission" date="2017-02" db="EMBL/GenBank/DDBJ databases">
        <authorList>
            <person name="Dridi B."/>
        </authorList>
    </citation>
    <scope>NUCLEOTIDE SEQUENCE [LARGE SCALE GENOMIC DNA]</scope>
    <source>
        <strain evidence="5">EB411</strain>
    </source>
</reference>
<dbReference type="GO" id="GO:0003677">
    <property type="term" value="F:DNA binding"/>
    <property type="evidence" value="ECO:0007669"/>
    <property type="project" value="UniProtKB-KW"/>
</dbReference>
<dbReference type="InterPro" id="IPR047057">
    <property type="entry name" value="MerR_fam"/>
</dbReference>
<dbReference type="PRINTS" id="PR00040">
    <property type="entry name" value="HTHMERR"/>
</dbReference>
<dbReference type="PANTHER" id="PTHR30204:SF93">
    <property type="entry name" value="HTH MERR-TYPE DOMAIN-CONTAINING PROTEIN"/>
    <property type="match status" value="1"/>
</dbReference>
<dbReference type="AlphaFoldDB" id="A0A1R4J026"/>
<dbReference type="InterPro" id="IPR009061">
    <property type="entry name" value="DNA-bd_dom_put_sf"/>
</dbReference>
<dbReference type="Gene3D" id="1.10.1660.10">
    <property type="match status" value="1"/>
</dbReference>
<evidence type="ECO:0000256" key="1">
    <source>
        <dbReference type="ARBA" id="ARBA00023125"/>
    </source>
</evidence>
<dbReference type="SMART" id="SM00422">
    <property type="entry name" value="HTH_MERR"/>
    <property type="match status" value="1"/>
</dbReference>
<feature type="domain" description="HTH merR-type" evidence="3">
    <location>
        <begin position="1"/>
        <end position="68"/>
    </location>
</feature>
<dbReference type="Pfam" id="PF13411">
    <property type="entry name" value="MerR_1"/>
    <property type="match status" value="1"/>
</dbReference>
<dbReference type="Proteomes" id="UP000196778">
    <property type="component" value="Unassembled WGS sequence"/>
</dbReference>